<comment type="caution">
    <text evidence="1">The sequence shown here is derived from an EMBL/GenBank/DDBJ whole genome shotgun (WGS) entry which is preliminary data.</text>
</comment>
<evidence type="ECO:0000313" key="2">
    <source>
        <dbReference type="Proteomes" id="UP000003394"/>
    </source>
</evidence>
<gene>
    <name evidence="1" type="ORF">AM202_04667</name>
</gene>
<organism evidence="1 2">
    <name type="scientific">Actinobacillus minor 202</name>
    <dbReference type="NCBI Taxonomy" id="591023"/>
    <lineage>
        <taxon>Bacteria</taxon>
        <taxon>Pseudomonadati</taxon>
        <taxon>Pseudomonadota</taxon>
        <taxon>Gammaproteobacteria</taxon>
        <taxon>Pasteurellales</taxon>
        <taxon>Pasteurellaceae</taxon>
        <taxon>Actinobacillus</taxon>
    </lineage>
</organism>
<sequence length="46" mass="5445">MLKNGCFGRKKRQTARNYKKAFDEWLKTSIMRPHDNGRLAQLGEHL</sequence>
<evidence type="ECO:0008006" key="3">
    <source>
        <dbReference type="Google" id="ProtNLM"/>
    </source>
</evidence>
<reference evidence="1 2" key="1">
    <citation type="journal article" date="2010" name="Vet. Microbiol.">
        <title>Production of haemolysins by strains of the Actinobacillus minor/porcitonsillarum complex.</title>
        <authorList>
            <person name="Arya G."/>
            <person name="Niven D.F."/>
        </authorList>
    </citation>
    <scope>NUCLEOTIDE SEQUENCE [LARGE SCALE GENOMIC DNA]</scope>
    <source>
        <strain evidence="2">strain 202</strain>
    </source>
</reference>
<evidence type="ECO:0000313" key="1">
    <source>
        <dbReference type="EMBL" id="EEV24224.1"/>
    </source>
</evidence>
<feature type="non-terminal residue" evidence="1">
    <location>
        <position position="46"/>
    </location>
</feature>
<dbReference type="Proteomes" id="UP000003394">
    <property type="component" value="Unassembled WGS sequence"/>
</dbReference>
<proteinExistence type="predicted"/>
<name>A0ABM9YSJ7_9PAST</name>
<dbReference type="EMBL" id="ACFT01000036">
    <property type="protein sequence ID" value="EEV24224.1"/>
    <property type="molecule type" value="Genomic_DNA"/>
</dbReference>
<protein>
    <recommendedName>
        <fullName evidence="3">Integrase</fullName>
    </recommendedName>
</protein>
<accession>A0ABM9YSJ7</accession>
<keyword evidence="2" id="KW-1185">Reference proteome</keyword>